<feature type="transmembrane region" description="Helical" evidence="5">
    <location>
        <begin position="66"/>
        <end position="87"/>
    </location>
</feature>
<dbReference type="PANTHER" id="PTHR37955:SF1">
    <property type="entry name" value="DEP DOMAIN-CONTAINING PROTEIN"/>
    <property type="match status" value="1"/>
</dbReference>
<feature type="transmembrane region" description="Helical" evidence="5">
    <location>
        <begin position="32"/>
        <end position="54"/>
    </location>
</feature>
<feature type="transmembrane region" description="Helical" evidence="5">
    <location>
        <begin position="130"/>
        <end position="149"/>
    </location>
</feature>
<protein>
    <submittedName>
        <fullName evidence="6">TDT family transporter</fullName>
    </submittedName>
</protein>
<feature type="transmembrane region" description="Helical" evidence="5">
    <location>
        <begin position="277"/>
        <end position="301"/>
    </location>
</feature>
<feature type="transmembrane region" description="Helical" evidence="5">
    <location>
        <begin position="239"/>
        <end position="257"/>
    </location>
</feature>
<reference evidence="6 7" key="1">
    <citation type="submission" date="2019-08" db="EMBL/GenBank/DDBJ databases">
        <title>In-depth cultivation of the pig gut microbiome towards novel bacterial diversity and tailored functional studies.</title>
        <authorList>
            <person name="Wylensek D."/>
            <person name="Hitch T.C.A."/>
            <person name="Clavel T."/>
        </authorList>
    </citation>
    <scope>NUCLEOTIDE SEQUENCE [LARGE SCALE GENOMIC DNA]</scope>
    <source>
        <strain evidence="6 7">Oil+RF-744-WCA-WT-11</strain>
    </source>
</reference>
<dbReference type="InterPro" id="IPR004695">
    <property type="entry name" value="SLAC1/Mae1/Ssu1/TehA"/>
</dbReference>
<name>A0A6L5X820_9FIRM</name>
<comment type="caution">
    <text evidence="6">The sequence shown here is derived from an EMBL/GenBank/DDBJ whole genome shotgun (WGS) entry which is preliminary data.</text>
</comment>
<dbReference type="RefSeq" id="WP_154525629.1">
    <property type="nucleotide sequence ID" value="NZ_VULZ01000008.1"/>
</dbReference>
<keyword evidence="2 5" id="KW-0812">Transmembrane</keyword>
<dbReference type="Pfam" id="PF03595">
    <property type="entry name" value="SLAC1"/>
    <property type="match status" value="1"/>
</dbReference>
<dbReference type="Gene3D" id="1.50.10.150">
    <property type="entry name" value="Voltage-dependent anion channel"/>
    <property type="match status" value="1"/>
</dbReference>
<feature type="transmembrane region" description="Helical" evidence="5">
    <location>
        <begin position="155"/>
        <end position="175"/>
    </location>
</feature>
<comment type="subcellular location">
    <subcellularLocation>
        <location evidence="1">Membrane</location>
        <topology evidence="1">Multi-pass membrane protein</topology>
    </subcellularLocation>
</comment>
<dbReference type="GO" id="GO:0005886">
    <property type="term" value="C:plasma membrane"/>
    <property type="evidence" value="ECO:0007669"/>
    <property type="project" value="TreeGrafter"/>
</dbReference>
<evidence type="ECO:0000256" key="3">
    <source>
        <dbReference type="ARBA" id="ARBA00022989"/>
    </source>
</evidence>
<organism evidence="6 7">
    <name type="scientific">Porcincola intestinalis</name>
    <dbReference type="NCBI Taxonomy" id="2606632"/>
    <lineage>
        <taxon>Bacteria</taxon>
        <taxon>Bacillati</taxon>
        <taxon>Bacillota</taxon>
        <taxon>Clostridia</taxon>
        <taxon>Lachnospirales</taxon>
        <taxon>Lachnospiraceae</taxon>
        <taxon>Porcincola</taxon>
    </lineage>
</organism>
<dbReference type="InterPro" id="IPR038665">
    <property type="entry name" value="Voltage-dep_anion_channel_sf"/>
</dbReference>
<accession>A0A6L5X820</accession>
<proteinExistence type="predicted"/>
<dbReference type="Proteomes" id="UP000481852">
    <property type="component" value="Unassembled WGS sequence"/>
</dbReference>
<dbReference type="InterPro" id="IPR052951">
    <property type="entry name" value="Tellurite_res_ion_channel"/>
</dbReference>
<sequence length="310" mass="33957">MKKWCQRIPLPLSGVMLGMAALGNLLQSNSEVLRTICGWLAFGMLVLLLLRLVFCPDQMKADMKNPVLAGISGTFPMGLMLLSVYAKPFIGKAAFIIWTLAIALHIALIIYFTVTFIFHLKLKDVFTVYYIVYVGIVVASVTAPAYNAAAFGNGAFWFGFICFLFLFVLVTVRYIRIPVPEPARSLAVIYAAPLSLCVAGYVQSGTPKSYPFLMAMAVGANLIYLAALVQAVRCLKLPFYPSCAAFTFPLVITAIATKQTMMCAAKMGHPLPVLRPIVVAETVIAAAFVVYVFCRYMAVIFRPLSKSEKS</sequence>
<feature type="transmembrane region" description="Helical" evidence="5">
    <location>
        <begin position="7"/>
        <end position="26"/>
    </location>
</feature>
<evidence type="ECO:0000256" key="1">
    <source>
        <dbReference type="ARBA" id="ARBA00004141"/>
    </source>
</evidence>
<dbReference type="GO" id="GO:0046583">
    <property type="term" value="F:monoatomic cation efflux transmembrane transporter activity"/>
    <property type="evidence" value="ECO:0007669"/>
    <property type="project" value="TreeGrafter"/>
</dbReference>
<dbReference type="AlphaFoldDB" id="A0A6L5X820"/>
<keyword evidence="7" id="KW-1185">Reference proteome</keyword>
<feature type="transmembrane region" description="Helical" evidence="5">
    <location>
        <begin position="187"/>
        <end position="204"/>
    </location>
</feature>
<evidence type="ECO:0000313" key="7">
    <source>
        <dbReference type="Proteomes" id="UP000481852"/>
    </source>
</evidence>
<evidence type="ECO:0000256" key="2">
    <source>
        <dbReference type="ARBA" id="ARBA00022692"/>
    </source>
</evidence>
<feature type="transmembrane region" description="Helical" evidence="5">
    <location>
        <begin position="93"/>
        <end position="118"/>
    </location>
</feature>
<gene>
    <name evidence="6" type="ORF">FYJ35_08720</name>
</gene>
<dbReference type="CDD" id="cd09325">
    <property type="entry name" value="TDT_C4-dicarb_trans"/>
    <property type="match status" value="1"/>
</dbReference>
<keyword evidence="4 5" id="KW-0472">Membrane</keyword>
<evidence type="ECO:0000256" key="4">
    <source>
        <dbReference type="ARBA" id="ARBA00023136"/>
    </source>
</evidence>
<evidence type="ECO:0000256" key="5">
    <source>
        <dbReference type="SAM" id="Phobius"/>
    </source>
</evidence>
<feature type="transmembrane region" description="Helical" evidence="5">
    <location>
        <begin position="210"/>
        <end position="232"/>
    </location>
</feature>
<keyword evidence="3 5" id="KW-1133">Transmembrane helix</keyword>
<dbReference type="PANTHER" id="PTHR37955">
    <property type="entry name" value="TELLURITE RESISTANCE PROTEIN TEHA"/>
    <property type="match status" value="1"/>
</dbReference>
<evidence type="ECO:0000313" key="6">
    <source>
        <dbReference type="EMBL" id="MSS15116.1"/>
    </source>
</evidence>
<dbReference type="EMBL" id="VULZ01000008">
    <property type="protein sequence ID" value="MSS15116.1"/>
    <property type="molecule type" value="Genomic_DNA"/>
</dbReference>